<evidence type="ECO:0000259" key="8">
    <source>
        <dbReference type="PROSITE" id="PS50928"/>
    </source>
</evidence>
<dbReference type="Gene3D" id="1.10.3720.10">
    <property type="entry name" value="MetI-like"/>
    <property type="match status" value="1"/>
</dbReference>
<evidence type="ECO:0000313" key="10">
    <source>
        <dbReference type="Proteomes" id="UP000650466"/>
    </source>
</evidence>
<evidence type="ECO:0000256" key="7">
    <source>
        <dbReference type="RuleBase" id="RU363032"/>
    </source>
</evidence>
<evidence type="ECO:0000313" key="9">
    <source>
        <dbReference type="EMBL" id="MBD0378771.1"/>
    </source>
</evidence>
<dbReference type="InterPro" id="IPR035906">
    <property type="entry name" value="MetI-like_sf"/>
</dbReference>
<keyword evidence="3" id="KW-1003">Cell membrane</keyword>
<keyword evidence="10" id="KW-1185">Reference proteome</keyword>
<keyword evidence="4 7" id="KW-0812">Transmembrane</keyword>
<gene>
    <name evidence="9" type="ORF">ICC18_01370</name>
</gene>
<feature type="transmembrane region" description="Helical" evidence="7">
    <location>
        <begin position="297"/>
        <end position="317"/>
    </location>
</feature>
<evidence type="ECO:0000256" key="3">
    <source>
        <dbReference type="ARBA" id="ARBA00022475"/>
    </source>
</evidence>
<comment type="similarity">
    <text evidence="7">Belongs to the binding-protein-dependent transport system permease family.</text>
</comment>
<organism evidence="9 10">
    <name type="scientific">Paenibacillus sedimenti</name>
    <dbReference type="NCBI Taxonomy" id="2770274"/>
    <lineage>
        <taxon>Bacteria</taxon>
        <taxon>Bacillati</taxon>
        <taxon>Bacillota</taxon>
        <taxon>Bacilli</taxon>
        <taxon>Bacillales</taxon>
        <taxon>Paenibacillaceae</taxon>
        <taxon>Paenibacillus</taxon>
    </lineage>
</organism>
<sequence>MLQACYVQESEGRTGVTTNEIELEKTAVSVKAKTNAKQWRLDILAFLFLLPFLVLYVVFTIFPMIKGLQMSLYDWTLIKKMDFVGLDNYATMLKDANFWSAIWHSTYFVILSTPSMLVFALLLAVIANQKTRLQKFFRSVFFLPSVLSVSVVSYVGLFVIQPYTGFLNNLLKLLGILSADQEIFWLTETSLAWIAITAITLWWTVGVNMILYLSAMQDIPDDIYEAGRLDGATERQMFFRITLPLLGPITKTILLLQIIASYKVFLQIYIITRGGPGTDTRPIIQYIYEEGIKNNHMGYAATMSYALFAILLIVSLIQMRMNAKKEEI</sequence>
<evidence type="ECO:0000256" key="1">
    <source>
        <dbReference type="ARBA" id="ARBA00004651"/>
    </source>
</evidence>
<evidence type="ECO:0000256" key="6">
    <source>
        <dbReference type="ARBA" id="ARBA00023136"/>
    </source>
</evidence>
<dbReference type="Pfam" id="PF00528">
    <property type="entry name" value="BPD_transp_1"/>
    <property type="match status" value="1"/>
</dbReference>
<dbReference type="Proteomes" id="UP000650466">
    <property type="component" value="Unassembled WGS sequence"/>
</dbReference>
<reference evidence="9" key="1">
    <citation type="submission" date="2020-09" db="EMBL/GenBank/DDBJ databases">
        <title>Draft Genome Sequence of Paenibacillus sp. WST5.</title>
        <authorList>
            <person name="Bao Z."/>
        </authorList>
    </citation>
    <scope>NUCLEOTIDE SEQUENCE</scope>
    <source>
        <strain evidence="9">WST5</strain>
    </source>
</reference>
<dbReference type="InterPro" id="IPR051393">
    <property type="entry name" value="ABC_transporter_permease"/>
</dbReference>
<dbReference type="PANTHER" id="PTHR30193">
    <property type="entry name" value="ABC TRANSPORTER PERMEASE PROTEIN"/>
    <property type="match status" value="1"/>
</dbReference>
<dbReference type="SUPFAM" id="SSF161098">
    <property type="entry name" value="MetI-like"/>
    <property type="match status" value="1"/>
</dbReference>
<feature type="transmembrane region" description="Helical" evidence="7">
    <location>
        <begin position="107"/>
        <end position="128"/>
    </location>
</feature>
<dbReference type="PANTHER" id="PTHR30193:SF41">
    <property type="entry name" value="DIACETYLCHITOBIOSE UPTAKE SYSTEM PERMEASE PROTEIN NGCF"/>
    <property type="match status" value="1"/>
</dbReference>
<dbReference type="EMBL" id="JACVVD010000001">
    <property type="protein sequence ID" value="MBD0378771.1"/>
    <property type="molecule type" value="Genomic_DNA"/>
</dbReference>
<dbReference type="PROSITE" id="PS50928">
    <property type="entry name" value="ABC_TM1"/>
    <property type="match status" value="1"/>
</dbReference>
<feature type="transmembrane region" description="Helical" evidence="7">
    <location>
        <begin position="191"/>
        <end position="216"/>
    </location>
</feature>
<feature type="transmembrane region" description="Helical" evidence="7">
    <location>
        <begin position="237"/>
        <end position="260"/>
    </location>
</feature>
<protein>
    <submittedName>
        <fullName evidence="9">Sugar ABC transporter permease</fullName>
    </submittedName>
</protein>
<comment type="subcellular location">
    <subcellularLocation>
        <location evidence="1 7">Cell membrane</location>
        <topology evidence="1 7">Multi-pass membrane protein</topology>
    </subcellularLocation>
</comment>
<accession>A0A926KL41</accession>
<dbReference type="CDD" id="cd06261">
    <property type="entry name" value="TM_PBP2"/>
    <property type="match status" value="1"/>
</dbReference>
<keyword evidence="2 7" id="KW-0813">Transport</keyword>
<evidence type="ECO:0000256" key="4">
    <source>
        <dbReference type="ARBA" id="ARBA00022692"/>
    </source>
</evidence>
<evidence type="ECO:0000256" key="5">
    <source>
        <dbReference type="ARBA" id="ARBA00022989"/>
    </source>
</evidence>
<feature type="transmembrane region" description="Helical" evidence="7">
    <location>
        <begin position="43"/>
        <end position="65"/>
    </location>
</feature>
<feature type="transmembrane region" description="Helical" evidence="7">
    <location>
        <begin position="140"/>
        <end position="160"/>
    </location>
</feature>
<keyword evidence="6 7" id="KW-0472">Membrane</keyword>
<dbReference type="AlphaFoldDB" id="A0A926KL41"/>
<keyword evidence="5 7" id="KW-1133">Transmembrane helix</keyword>
<dbReference type="InterPro" id="IPR000515">
    <property type="entry name" value="MetI-like"/>
</dbReference>
<comment type="caution">
    <text evidence="9">The sequence shown here is derived from an EMBL/GenBank/DDBJ whole genome shotgun (WGS) entry which is preliminary data.</text>
</comment>
<evidence type="ECO:0000256" key="2">
    <source>
        <dbReference type="ARBA" id="ARBA00022448"/>
    </source>
</evidence>
<dbReference type="GO" id="GO:0055085">
    <property type="term" value="P:transmembrane transport"/>
    <property type="evidence" value="ECO:0007669"/>
    <property type="project" value="InterPro"/>
</dbReference>
<feature type="domain" description="ABC transmembrane type-1" evidence="8">
    <location>
        <begin position="102"/>
        <end position="318"/>
    </location>
</feature>
<dbReference type="GO" id="GO:0005886">
    <property type="term" value="C:plasma membrane"/>
    <property type="evidence" value="ECO:0007669"/>
    <property type="project" value="UniProtKB-SubCell"/>
</dbReference>
<name>A0A926KL41_9BACL</name>
<proteinExistence type="inferred from homology"/>